<feature type="domain" description="DeoR-like transcriptional repressor C-terminal sensor" evidence="1">
    <location>
        <begin position="3"/>
        <end position="48"/>
    </location>
</feature>
<accession>A0ABR5K7G3</accession>
<evidence type="ECO:0000313" key="2">
    <source>
        <dbReference type="EMBL" id="KOY60388.1"/>
    </source>
</evidence>
<evidence type="ECO:0000259" key="1">
    <source>
        <dbReference type="Pfam" id="PF00455"/>
    </source>
</evidence>
<proteinExistence type="predicted"/>
<gene>
    <name evidence="2" type="ORF">AM629_19590</name>
</gene>
<organism evidence="2 3">
    <name type="scientific">Photorhabdus heterorhabditis</name>
    <dbReference type="NCBI Taxonomy" id="880156"/>
    <lineage>
        <taxon>Bacteria</taxon>
        <taxon>Pseudomonadati</taxon>
        <taxon>Pseudomonadota</taxon>
        <taxon>Gammaproteobacteria</taxon>
        <taxon>Enterobacterales</taxon>
        <taxon>Morganellaceae</taxon>
        <taxon>Photorhabdus</taxon>
    </lineage>
</organism>
<dbReference type="Proteomes" id="UP000037727">
    <property type="component" value="Unassembled WGS sequence"/>
</dbReference>
<protein>
    <recommendedName>
        <fullName evidence="1">DeoR-like transcriptional repressor C-terminal sensor domain-containing protein</fullName>
    </recommendedName>
</protein>
<dbReference type="EMBL" id="LJCS01000092">
    <property type="protein sequence ID" value="KOY60388.1"/>
    <property type="molecule type" value="Genomic_DNA"/>
</dbReference>
<evidence type="ECO:0000313" key="3">
    <source>
        <dbReference type="Proteomes" id="UP000037727"/>
    </source>
</evidence>
<name>A0ABR5K7G3_9GAMM</name>
<dbReference type="InterPro" id="IPR037171">
    <property type="entry name" value="NagB/RpiA_transferase-like"/>
</dbReference>
<keyword evidence="3" id="KW-1185">Reference proteome</keyword>
<dbReference type="InterPro" id="IPR014036">
    <property type="entry name" value="DeoR-like_C"/>
</dbReference>
<dbReference type="Pfam" id="PF00455">
    <property type="entry name" value="DeoRC"/>
    <property type="match status" value="1"/>
</dbReference>
<sequence>MLLRSLNVDIAFISTSSWDLEHGVSTPHEEKILVKQAVLKTAHRRVLAKFYRRLNSYEQVESRQTKCPE</sequence>
<reference evidence="2 3" key="1">
    <citation type="submission" date="2015-09" db="EMBL/GenBank/DDBJ databases">
        <title>Draft genome sequence and assembly of Photorhabdus sp. VMG, a bacterial symbiont associated with Heterorhabditis zealandica.</title>
        <authorList>
            <person name="Naidoo S."/>
            <person name="Featherston J."/>
            <person name="Mothupi B."/>
            <person name="Gray V.M."/>
        </authorList>
    </citation>
    <scope>NUCLEOTIDE SEQUENCE [LARGE SCALE GENOMIC DNA]</scope>
    <source>
        <strain evidence="2 3">VMG</strain>
    </source>
</reference>
<comment type="caution">
    <text evidence="2">The sequence shown here is derived from an EMBL/GenBank/DDBJ whole genome shotgun (WGS) entry which is preliminary data.</text>
</comment>
<dbReference type="SUPFAM" id="SSF100950">
    <property type="entry name" value="NagB/RpiA/CoA transferase-like"/>
    <property type="match status" value="1"/>
</dbReference>